<dbReference type="EMBL" id="JACHXU010000002">
    <property type="protein sequence ID" value="MBB3204984.1"/>
    <property type="molecule type" value="Genomic_DNA"/>
</dbReference>
<dbReference type="AlphaFoldDB" id="A0A7W5H448"/>
<protein>
    <submittedName>
        <fullName evidence="1">Uncharacterized protein</fullName>
    </submittedName>
</protein>
<evidence type="ECO:0000313" key="1">
    <source>
        <dbReference type="EMBL" id="MBB3204984.1"/>
    </source>
</evidence>
<reference evidence="1 2" key="1">
    <citation type="submission" date="2020-08" db="EMBL/GenBank/DDBJ databases">
        <title>Genomic Encyclopedia of Type Strains, Phase III (KMG-III): the genomes of soil and plant-associated and newly described type strains.</title>
        <authorList>
            <person name="Whitman W."/>
        </authorList>
    </citation>
    <scope>NUCLEOTIDE SEQUENCE [LARGE SCALE GENOMIC DNA]</scope>
    <source>
        <strain evidence="1 2">CECT 8075</strain>
    </source>
</reference>
<accession>A0A7W5H448</accession>
<name>A0A7W5H448_9BACT</name>
<dbReference type="Proteomes" id="UP000536179">
    <property type="component" value="Unassembled WGS sequence"/>
</dbReference>
<evidence type="ECO:0000313" key="2">
    <source>
        <dbReference type="Proteomes" id="UP000536179"/>
    </source>
</evidence>
<sequence length="89" mass="10218">MHTPINAITGEPMKQLDIERRVALSLAVGRYLRSTERLHEASQEFTGACKSLRQQLCNAERFVVQSDFKHYLVSSDRHGNFDVEQIQTL</sequence>
<proteinExistence type="predicted"/>
<organism evidence="1 2">
    <name type="scientific">Aporhodopirellula rubra</name>
    <dbReference type="NCBI Taxonomy" id="980271"/>
    <lineage>
        <taxon>Bacteria</taxon>
        <taxon>Pseudomonadati</taxon>
        <taxon>Planctomycetota</taxon>
        <taxon>Planctomycetia</taxon>
        <taxon>Pirellulales</taxon>
        <taxon>Pirellulaceae</taxon>
        <taxon>Aporhodopirellula</taxon>
    </lineage>
</organism>
<comment type="caution">
    <text evidence="1">The sequence shown here is derived from an EMBL/GenBank/DDBJ whole genome shotgun (WGS) entry which is preliminary data.</text>
</comment>
<gene>
    <name evidence="1" type="ORF">FHS27_000751</name>
</gene>
<dbReference type="RefSeq" id="WP_221224852.1">
    <property type="nucleotide sequence ID" value="NZ_JACHXU010000002.1"/>
</dbReference>
<keyword evidence="2" id="KW-1185">Reference proteome</keyword>